<proteinExistence type="predicted"/>
<organism evidence="1">
    <name type="scientific">marine sediment metagenome</name>
    <dbReference type="NCBI Taxonomy" id="412755"/>
    <lineage>
        <taxon>unclassified sequences</taxon>
        <taxon>metagenomes</taxon>
        <taxon>ecological metagenomes</taxon>
    </lineage>
</organism>
<dbReference type="AlphaFoldDB" id="X0TI44"/>
<accession>X0TI44</accession>
<dbReference type="EMBL" id="BARS01019153">
    <property type="protein sequence ID" value="GAF87812.1"/>
    <property type="molecule type" value="Genomic_DNA"/>
</dbReference>
<evidence type="ECO:0000313" key="1">
    <source>
        <dbReference type="EMBL" id="GAF87812.1"/>
    </source>
</evidence>
<comment type="caution">
    <text evidence="1">The sequence shown here is derived from an EMBL/GenBank/DDBJ whole genome shotgun (WGS) entry which is preliminary data.</text>
</comment>
<name>X0TI44_9ZZZZ</name>
<gene>
    <name evidence="1" type="ORF">S01H1_31074</name>
</gene>
<protein>
    <submittedName>
        <fullName evidence="1">Uncharacterized protein</fullName>
    </submittedName>
</protein>
<reference evidence="1" key="1">
    <citation type="journal article" date="2014" name="Front. Microbiol.">
        <title>High frequency of phylogenetically diverse reductive dehalogenase-homologous genes in deep subseafloor sedimentary metagenomes.</title>
        <authorList>
            <person name="Kawai M."/>
            <person name="Futagami T."/>
            <person name="Toyoda A."/>
            <person name="Takaki Y."/>
            <person name="Nishi S."/>
            <person name="Hori S."/>
            <person name="Arai W."/>
            <person name="Tsubouchi T."/>
            <person name="Morono Y."/>
            <person name="Uchiyama I."/>
            <person name="Ito T."/>
            <person name="Fujiyama A."/>
            <person name="Inagaki F."/>
            <person name="Takami H."/>
        </authorList>
    </citation>
    <scope>NUCLEOTIDE SEQUENCE</scope>
    <source>
        <strain evidence="1">Expedition CK06-06</strain>
    </source>
</reference>
<sequence>MARRGTAQAQHLCSIKSKGRKMEFDDFTTEEALKRFDSMNYTYGQMVSHYEIRHIVQLPEKLPIHNVPAGKAIKEYEQFSWELLRRVDLFKIVLSERKMVLKNIKGQGFSIIQPNEHTEYAIDLITKGIEKAVKKSQHTLNVTNITLLNTGERSQHAEISAKVSALAEHMTKSADKLGNLAEKQARLERKDD</sequence>